<feature type="binding site" evidence="7">
    <location>
        <position position="30"/>
    </location>
    <ligand>
        <name>3-phosphoshikimate</name>
        <dbReference type="ChEBI" id="CHEBI:145989"/>
    </ligand>
</feature>
<feature type="binding site" evidence="7">
    <location>
        <position position="160"/>
    </location>
    <ligand>
        <name>3-phosphoshikimate</name>
        <dbReference type="ChEBI" id="CHEBI:145989"/>
    </ligand>
</feature>
<evidence type="ECO:0000256" key="6">
    <source>
        <dbReference type="ARBA" id="ARBA00044633"/>
    </source>
</evidence>
<feature type="binding site" evidence="7">
    <location>
        <position position="160"/>
    </location>
    <ligand>
        <name>phosphoenolpyruvate</name>
        <dbReference type="ChEBI" id="CHEBI:58702"/>
    </ligand>
</feature>
<evidence type="ECO:0000256" key="5">
    <source>
        <dbReference type="ARBA" id="ARBA00023141"/>
    </source>
</evidence>
<dbReference type="PROSITE" id="PS00885">
    <property type="entry name" value="EPSP_SYNTHASE_2"/>
    <property type="match status" value="1"/>
</dbReference>
<feature type="binding site" evidence="7">
    <location>
        <position position="26"/>
    </location>
    <ligand>
        <name>3-phosphoshikimate</name>
        <dbReference type="ChEBI" id="CHEBI:145989"/>
    </ligand>
</feature>
<keyword evidence="4 7" id="KW-0808">Transferase</keyword>
<dbReference type="EMBL" id="JAPWGL010000001">
    <property type="protein sequence ID" value="MCZ4222456.1"/>
    <property type="molecule type" value="Genomic_DNA"/>
</dbReference>
<comment type="caution">
    <text evidence="9">The sequence shown here is derived from an EMBL/GenBank/DDBJ whole genome shotgun (WGS) entry which is preliminary data.</text>
</comment>
<dbReference type="PANTHER" id="PTHR21090:SF5">
    <property type="entry name" value="PENTAFUNCTIONAL AROM POLYPEPTIDE"/>
    <property type="match status" value="1"/>
</dbReference>
<feature type="binding site" evidence="7">
    <location>
        <position position="303"/>
    </location>
    <ligand>
        <name>3-phosphoshikimate</name>
        <dbReference type="ChEBI" id="CHEBI:145989"/>
    </ligand>
</feature>
<keyword evidence="10" id="KW-1185">Reference proteome</keyword>
<sequence>MSKNALVSFKGTRNINTEIQLTGSKSECNRALIISALSNKLVKVENLSNAADTVTLNGILNNLEEESEVGIQESTTVDVGPAGTAMRFLSAYLSAKNGNFLLTGTERMKQRPIGILAEALKTIGAVISYAENDGFPPLNITGPLNQKTAEVKIKGDVSSQYISALLMIAPVLPQGLTLEIEGELTSKPYVDMTLDMLAEVGIEHSWKGNSISIKPQAFKAATLVVEPDWSAASYWYSIAALAEEAEISLPALKEKSLQGDSQIQKIMKIFGIATEKTDKGISISNLGLSLESNQVLDLKTCPDLAQTVIVIAAALGKNMAFTGLETLKIKETDRIAALQNELAKIGVTLTEDNLVYTLNTDELYFPEKITIATYEDHRMAMAFAPLALLINEVEIEEMQVVEKSYPYFWEDLKKAGFDVSIK</sequence>
<dbReference type="InterPro" id="IPR036968">
    <property type="entry name" value="Enolpyruvate_Tfrase_sf"/>
</dbReference>
<dbReference type="Pfam" id="PF00275">
    <property type="entry name" value="EPSP_synthase"/>
    <property type="match status" value="1"/>
</dbReference>
<dbReference type="InterPro" id="IPR023193">
    <property type="entry name" value="EPSP_synthase_CS"/>
</dbReference>
<name>A0ABT4KU34_9SPHI</name>
<evidence type="ECO:0000256" key="3">
    <source>
        <dbReference type="ARBA" id="ARBA00022605"/>
    </source>
</evidence>
<dbReference type="SUPFAM" id="SSF55205">
    <property type="entry name" value="EPT/RTPC-like"/>
    <property type="match status" value="1"/>
</dbReference>
<dbReference type="RefSeq" id="WP_269414258.1">
    <property type="nucleotide sequence ID" value="NZ_JAPWGL010000001.1"/>
</dbReference>
<feature type="binding site" evidence="7">
    <location>
        <position position="111"/>
    </location>
    <ligand>
        <name>phosphoenolpyruvate</name>
        <dbReference type="ChEBI" id="CHEBI:58702"/>
    </ligand>
</feature>
<comment type="pathway">
    <text evidence="1 7">Metabolic intermediate biosynthesis; chorismate biosynthesis; chorismate from D-erythrose 4-phosphate and phosphoenolpyruvate: step 6/7.</text>
</comment>
<feature type="active site" description="Proton acceptor" evidence="7">
    <location>
        <position position="303"/>
    </location>
</feature>
<dbReference type="InterPro" id="IPR013792">
    <property type="entry name" value="RNA3'P_cycl/enolpyr_Trfase_a/b"/>
</dbReference>
<comment type="subunit">
    <text evidence="7">Monomer.</text>
</comment>
<feature type="binding site" evidence="7">
    <location>
        <position position="159"/>
    </location>
    <ligand>
        <name>3-phosphoshikimate</name>
        <dbReference type="ChEBI" id="CHEBI:145989"/>
    </ligand>
</feature>
<dbReference type="EC" id="2.5.1.19" evidence="7"/>
<evidence type="ECO:0000256" key="2">
    <source>
        <dbReference type="ARBA" id="ARBA00009948"/>
    </source>
</evidence>
<comment type="catalytic activity">
    <reaction evidence="6">
        <text>3-phosphoshikimate + phosphoenolpyruvate = 5-O-(1-carboxyvinyl)-3-phosphoshikimate + phosphate</text>
        <dbReference type="Rhea" id="RHEA:21256"/>
        <dbReference type="ChEBI" id="CHEBI:43474"/>
        <dbReference type="ChEBI" id="CHEBI:57701"/>
        <dbReference type="ChEBI" id="CHEBI:58702"/>
        <dbReference type="ChEBI" id="CHEBI:145989"/>
        <dbReference type="EC" id="2.5.1.19"/>
    </reaction>
    <physiologicalReaction direction="left-to-right" evidence="6">
        <dbReference type="Rhea" id="RHEA:21257"/>
    </physiologicalReaction>
</comment>
<evidence type="ECO:0000313" key="9">
    <source>
        <dbReference type="EMBL" id="MCZ4222456.1"/>
    </source>
</evidence>
<comment type="function">
    <text evidence="7">Catalyzes the transfer of the enolpyruvyl moiety of phosphoenolpyruvate (PEP) to the 5-hydroxyl of shikimate-3-phosphate (S3P) to produce enolpyruvyl shikimate-3-phosphate and inorganic phosphate.</text>
</comment>
<feature type="binding site" evidence="7">
    <location>
        <position position="83"/>
    </location>
    <ligand>
        <name>phosphoenolpyruvate</name>
        <dbReference type="ChEBI" id="CHEBI:58702"/>
    </ligand>
</feature>
<proteinExistence type="inferred from homology"/>
<dbReference type="InterPro" id="IPR001986">
    <property type="entry name" value="Enolpyruvate_Tfrase_dom"/>
</dbReference>
<evidence type="ECO:0000313" key="10">
    <source>
        <dbReference type="Proteomes" id="UP001144341"/>
    </source>
</evidence>
<evidence type="ECO:0000256" key="1">
    <source>
        <dbReference type="ARBA" id="ARBA00004811"/>
    </source>
</evidence>
<feature type="domain" description="Enolpyruvate transferase" evidence="8">
    <location>
        <begin position="11"/>
        <end position="412"/>
    </location>
</feature>
<feature type="binding site" evidence="7">
    <location>
        <position position="158"/>
    </location>
    <ligand>
        <name>3-phosphoshikimate</name>
        <dbReference type="ChEBI" id="CHEBI:145989"/>
    </ligand>
</feature>
<reference evidence="9" key="1">
    <citation type="submission" date="2022-12" db="EMBL/GenBank/DDBJ databases">
        <title>Genome sequence of SJ11.</title>
        <authorList>
            <person name="Woo H."/>
        </authorList>
    </citation>
    <scope>NUCLEOTIDE SEQUENCE</scope>
    <source>
        <strain evidence="9">SJ11</strain>
    </source>
</reference>
<dbReference type="PANTHER" id="PTHR21090">
    <property type="entry name" value="AROM/DEHYDROQUINATE SYNTHASE"/>
    <property type="match status" value="1"/>
</dbReference>
<feature type="binding site" evidence="7">
    <location>
        <position position="403"/>
    </location>
    <ligand>
        <name>phosphoenolpyruvate</name>
        <dbReference type="ChEBI" id="CHEBI:58702"/>
    </ligand>
</feature>
<comment type="caution">
    <text evidence="7">Lacks conserved residue(s) required for the propagation of feature annotation.</text>
</comment>
<evidence type="ECO:0000256" key="7">
    <source>
        <dbReference type="HAMAP-Rule" id="MF_00210"/>
    </source>
</evidence>
<evidence type="ECO:0000259" key="8">
    <source>
        <dbReference type="Pfam" id="PF00275"/>
    </source>
</evidence>
<keyword evidence="3 7" id="KW-0028">Amino-acid biosynthesis</keyword>
<dbReference type="CDD" id="cd01556">
    <property type="entry name" value="EPSP_synthase"/>
    <property type="match status" value="1"/>
</dbReference>
<feature type="binding site" evidence="7">
    <location>
        <position position="334"/>
    </location>
    <ligand>
        <name>phosphoenolpyruvate</name>
        <dbReference type="ChEBI" id="CHEBI:58702"/>
    </ligand>
</feature>
<dbReference type="InterPro" id="IPR006264">
    <property type="entry name" value="EPSP_synthase"/>
</dbReference>
<dbReference type="Gene3D" id="3.65.10.10">
    <property type="entry name" value="Enolpyruvate transferase domain"/>
    <property type="match status" value="2"/>
</dbReference>
<feature type="binding site" evidence="7">
    <location>
        <position position="378"/>
    </location>
    <ligand>
        <name>phosphoenolpyruvate</name>
        <dbReference type="ChEBI" id="CHEBI:58702"/>
    </ligand>
</feature>
<dbReference type="HAMAP" id="MF_00210">
    <property type="entry name" value="EPSP_synth"/>
    <property type="match status" value="1"/>
</dbReference>
<dbReference type="PIRSF" id="PIRSF000505">
    <property type="entry name" value="EPSPS"/>
    <property type="match status" value="1"/>
</dbReference>
<dbReference type="Proteomes" id="UP001144341">
    <property type="component" value="Unassembled WGS sequence"/>
</dbReference>
<dbReference type="NCBIfam" id="TIGR01356">
    <property type="entry name" value="aroA"/>
    <property type="match status" value="1"/>
</dbReference>
<dbReference type="GO" id="GO:0003866">
    <property type="term" value="F:3-phosphoshikimate 1-carboxyvinyltransferase activity"/>
    <property type="evidence" value="ECO:0007669"/>
    <property type="project" value="UniProtKB-EC"/>
</dbReference>
<organism evidence="9 10">
    <name type="scientific">Pedobacter rhodius</name>
    <dbReference type="NCBI Taxonomy" id="3004098"/>
    <lineage>
        <taxon>Bacteria</taxon>
        <taxon>Pseudomonadati</taxon>
        <taxon>Bacteroidota</taxon>
        <taxon>Sphingobacteriia</taxon>
        <taxon>Sphingobacteriales</taxon>
        <taxon>Sphingobacteriaceae</taxon>
        <taxon>Pedobacter</taxon>
    </lineage>
</organism>
<feature type="binding site" evidence="7">
    <location>
        <position position="186"/>
    </location>
    <ligand>
        <name>3-phosphoshikimate</name>
        <dbReference type="ChEBI" id="CHEBI:145989"/>
    </ligand>
</feature>
<gene>
    <name evidence="7 9" type="primary">aroA</name>
    <name evidence="9" type="ORF">O0931_04020</name>
</gene>
<feature type="binding site" evidence="7">
    <location>
        <position position="25"/>
    </location>
    <ligand>
        <name>3-phosphoshikimate</name>
        <dbReference type="ChEBI" id="CHEBI:145989"/>
    </ligand>
</feature>
<keyword evidence="7" id="KW-0963">Cytoplasm</keyword>
<accession>A0ABT4KU34</accession>
<protein>
    <recommendedName>
        <fullName evidence="7">3-phosphoshikimate 1-carboxyvinyltransferase</fullName>
        <ecNumber evidence="7">2.5.1.19</ecNumber>
    </recommendedName>
    <alternativeName>
        <fullName evidence="7">5-enolpyruvylshikimate-3-phosphate synthase</fullName>
        <shortName evidence="7">EPSP synthase</shortName>
        <shortName evidence="7">EPSPS</shortName>
    </alternativeName>
</protein>
<comment type="similarity">
    <text evidence="2 7">Belongs to the EPSP synthase family.</text>
</comment>
<evidence type="ECO:0000256" key="4">
    <source>
        <dbReference type="ARBA" id="ARBA00022679"/>
    </source>
</evidence>
<feature type="binding site" evidence="7">
    <location>
        <position position="330"/>
    </location>
    <ligand>
        <name>3-phosphoshikimate</name>
        <dbReference type="ChEBI" id="CHEBI:145989"/>
    </ligand>
</feature>
<feature type="binding site" evidence="7">
    <location>
        <position position="25"/>
    </location>
    <ligand>
        <name>phosphoenolpyruvate</name>
        <dbReference type="ChEBI" id="CHEBI:58702"/>
    </ligand>
</feature>
<keyword evidence="5 7" id="KW-0057">Aromatic amino acid biosynthesis</keyword>
<comment type="subcellular location">
    <subcellularLocation>
        <location evidence="7">Cytoplasm</location>
    </subcellularLocation>
</comment>